<gene>
    <name evidence="3" type="ORF">SAMN05877838_0546</name>
</gene>
<protein>
    <submittedName>
        <fullName evidence="3">Response regulator receiver domain-containing protein</fullName>
    </submittedName>
</protein>
<dbReference type="Pfam" id="PF00072">
    <property type="entry name" value="Response_reg"/>
    <property type="match status" value="1"/>
</dbReference>
<evidence type="ECO:0000256" key="1">
    <source>
        <dbReference type="PROSITE-ProRule" id="PRU00169"/>
    </source>
</evidence>
<dbReference type="InterPro" id="IPR001789">
    <property type="entry name" value="Sig_transdc_resp-reg_receiver"/>
</dbReference>
<name>A0A286HMV5_9HYPH</name>
<accession>A0A286HMV5</accession>
<dbReference type="EMBL" id="OCPC01000001">
    <property type="protein sequence ID" value="SOE08816.1"/>
    <property type="molecule type" value="Genomic_DNA"/>
</dbReference>
<reference evidence="4" key="1">
    <citation type="submission" date="2017-08" db="EMBL/GenBank/DDBJ databases">
        <authorList>
            <person name="Varghese N."/>
            <person name="Submissions S."/>
        </authorList>
    </citation>
    <scope>NUCLEOTIDE SEQUENCE [LARGE SCALE GENOMIC DNA]</scope>
    <source>
        <strain evidence="4">KCTC 23107</strain>
    </source>
</reference>
<dbReference type="InterPro" id="IPR011006">
    <property type="entry name" value="CheY-like_superfamily"/>
</dbReference>
<dbReference type="PROSITE" id="PS50110">
    <property type="entry name" value="RESPONSE_REGULATORY"/>
    <property type="match status" value="1"/>
</dbReference>
<sequence length="120" mass="13609">MKNILLIDDDVMEEKLMHIFLTRRYDTDFGLTYVDNIKDGIDLLQSRSFDVVFVDSYLPPYNGAHETYPIVSAHVGDANLIYISSGFDTAGRMSAVDAANFHFVDKLEIKDRIMEGLLEA</sequence>
<evidence type="ECO:0000313" key="4">
    <source>
        <dbReference type="Proteomes" id="UP000219465"/>
    </source>
</evidence>
<dbReference type="SUPFAM" id="SSF52172">
    <property type="entry name" value="CheY-like"/>
    <property type="match status" value="1"/>
</dbReference>
<proteinExistence type="predicted"/>
<feature type="domain" description="Response regulatory" evidence="2">
    <location>
        <begin position="3"/>
        <end position="120"/>
    </location>
</feature>
<feature type="modified residue" description="4-aspartylphosphate" evidence="1">
    <location>
        <position position="55"/>
    </location>
</feature>
<dbReference type="OrthoDB" id="8115873at2"/>
<dbReference type="GO" id="GO:0000160">
    <property type="term" value="P:phosphorelay signal transduction system"/>
    <property type="evidence" value="ECO:0007669"/>
    <property type="project" value="InterPro"/>
</dbReference>
<evidence type="ECO:0000313" key="3">
    <source>
        <dbReference type="EMBL" id="SOE08816.1"/>
    </source>
</evidence>
<dbReference type="RefSeq" id="WP_097104791.1">
    <property type="nucleotide sequence ID" value="NZ_OCPC01000001.1"/>
</dbReference>
<evidence type="ECO:0000259" key="2">
    <source>
        <dbReference type="PROSITE" id="PS50110"/>
    </source>
</evidence>
<keyword evidence="4" id="KW-1185">Reference proteome</keyword>
<dbReference type="Gene3D" id="3.40.50.2300">
    <property type="match status" value="1"/>
</dbReference>
<dbReference type="AlphaFoldDB" id="A0A286HMV5"/>
<keyword evidence="1" id="KW-0597">Phosphoprotein</keyword>
<organism evidence="3 4">
    <name type="scientific">Hoeflea halophila</name>
    <dbReference type="NCBI Taxonomy" id="714899"/>
    <lineage>
        <taxon>Bacteria</taxon>
        <taxon>Pseudomonadati</taxon>
        <taxon>Pseudomonadota</taxon>
        <taxon>Alphaproteobacteria</taxon>
        <taxon>Hyphomicrobiales</taxon>
        <taxon>Rhizobiaceae</taxon>
        <taxon>Hoeflea</taxon>
    </lineage>
</organism>
<dbReference type="Proteomes" id="UP000219465">
    <property type="component" value="Unassembled WGS sequence"/>
</dbReference>